<evidence type="ECO:0000313" key="5">
    <source>
        <dbReference type="Proteomes" id="UP000054826"/>
    </source>
</evidence>
<feature type="region of interest" description="Disordered" evidence="2">
    <location>
        <begin position="289"/>
        <end position="317"/>
    </location>
</feature>
<dbReference type="AlphaFoldDB" id="A0A0V1JL36"/>
<reference evidence="4 5" key="1">
    <citation type="submission" date="2015-01" db="EMBL/GenBank/DDBJ databases">
        <title>Evolution of Trichinella species and genotypes.</title>
        <authorList>
            <person name="Korhonen P.K."/>
            <person name="Edoardo P."/>
            <person name="Giuseppe L.R."/>
            <person name="Gasser R.B."/>
        </authorList>
    </citation>
    <scope>NUCLEOTIDE SEQUENCE [LARGE SCALE GENOMIC DNA]</scope>
    <source>
        <strain evidence="4">ISS176</strain>
    </source>
</reference>
<accession>A0A0V1JL36</accession>
<feature type="compositionally biased region" description="Basic and acidic residues" evidence="2">
    <location>
        <begin position="294"/>
        <end position="315"/>
    </location>
</feature>
<protein>
    <submittedName>
        <fullName evidence="4">Replicase polyprotein 1a</fullName>
    </submittedName>
</protein>
<dbReference type="InterPro" id="IPR035979">
    <property type="entry name" value="RBD_domain_sf"/>
</dbReference>
<dbReference type="CDD" id="cd00590">
    <property type="entry name" value="RRM_SF"/>
    <property type="match status" value="1"/>
</dbReference>
<name>A0A0V1JL36_TRIPS</name>
<gene>
    <name evidence="4" type="primary">1a</name>
    <name evidence="4" type="ORF">T4C_489</name>
</gene>
<feature type="region of interest" description="Disordered" evidence="2">
    <location>
        <begin position="381"/>
        <end position="415"/>
    </location>
</feature>
<feature type="domain" description="RRM" evidence="3">
    <location>
        <begin position="564"/>
        <end position="627"/>
    </location>
</feature>
<feature type="compositionally biased region" description="Acidic residues" evidence="2">
    <location>
        <begin position="678"/>
        <end position="689"/>
    </location>
</feature>
<dbReference type="Proteomes" id="UP000054826">
    <property type="component" value="Unassembled WGS sequence"/>
</dbReference>
<dbReference type="SMART" id="SM00360">
    <property type="entry name" value="RRM"/>
    <property type="match status" value="2"/>
</dbReference>
<dbReference type="PROSITE" id="PS50102">
    <property type="entry name" value="RRM"/>
    <property type="match status" value="1"/>
</dbReference>
<feature type="compositionally biased region" description="Basic and acidic residues" evidence="2">
    <location>
        <begin position="129"/>
        <end position="139"/>
    </location>
</feature>
<keyword evidence="1" id="KW-0694">RNA-binding</keyword>
<evidence type="ECO:0000256" key="1">
    <source>
        <dbReference type="PROSITE-ProRule" id="PRU00176"/>
    </source>
</evidence>
<comment type="caution">
    <text evidence="4">The sequence shown here is derived from an EMBL/GenBank/DDBJ whole genome shotgun (WGS) entry which is preliminary data.</text>
</comment>
<feature type="compositionally biased region" description="Basic and acidic residues" evidence="2">
    <location>
        <begin position="38"/>
        <end position="47"/>
    </location>
</feature>
<proteinExistence type="predicted"/>
<dbReference type="InterPro" id="IPR000504">
    <property type="entry name" value="RRM_dom"/>
</dbReference>
<evidence type="ECO:0000313" key="4">
    <source>
        <dbReference type="EMBL" id="KRZ35708.1"/>
    </source>
</evidence>
<evidence type="ECO:0000256" key="2">
    <source>
        <dbReference type="SAM" id="MobiDB-lite"/>
    </source>
</evidence>
<evidence type="ECO:0000259" key="3">
    <source>
        <dbReference type="PROSITE" id="PS50102"/>
    </source>
</evidence>
<dbReference type="EMBL" id="JYDV01000085">
    <property type="protein sequence ID" value="KRZ35708.1"/>
    <property type="molecule type" value="Genomic_DNA"/>
</dbReference>
<dbReference type="SUPFAM" id="SSF54928">
    <property type="entry name" value="RNA-binding domain, RBD"/>
    <property type="match status" value="2"/>
</dbReference>
<feature type="region of interest" description="Disordered" evidence="2">
    <location>
        <begin position="29"/>
        <end position="192"/>
    </location>
</feature>
<sequence length="708" mass="80329">LVSCWWLSFGNMSKKQNGLKVARGGIGRGAMKRAGGKMRNESAERGGRGQNRGRGHSRGRGGFGNQANRDEFRLGQGGDKQFFGKKNKMGVVEESKNRGASHSPGGRGISLHRGKPRGSLSTSHKKKVHFADPIEEQAKDSSPSENESDMDDFVLKDDLEDEEMFEEGNSEEDIESGNKDSEDDEDEKILNMKGMQKYPKFIFSILFYDEEEDDDDEDKDDADDGDLLFDSDEMDIDEDDDDDDADDDILDSSDSDEKEIYVKKLGSFGEKIVSATGKKMNRKNVANVVIKSSPKHETSKPEVQEKNTKQESPKDKIKHKNSNYLSEFLLLYFFCLVDLGSITKVSVKKEVKTDKANLLEDEELEAEIDVVRNLKEDVKKEKTKNDMKNKKVKSAIEHEESKKEMKNKKAKNEMKSERLKNEMKIEIVKKEKMESEKVKLEASPAKKAKLSAGVQADKKVIEIEQRRRLKRNKCRLFLKDLPLESSIADVKALSKDIIHVFKPLEKSRFCFLIFANEKICEKNYEKLKNITMNGTKLTVDFMGEKGKNFKPTATSEISSLINPTELYVGDVCSKEEVLQAFPSAGSIKMHDMYAFVKFPTAEAAREAFNCADNVKLSRPIYVFYTRPKEVRNKTRYNKAKKVIKKKNFNNATGDKVASKKLSQRNANAEGRKRKYKEEEEDDDDDDGSSEDMGLKIFEGDDEGLKVDE</sequence>
<organism evidence="4 5">
    <name type="scientific">Trichinella pseudospiralis</name>
    <name type="common">Parasitic roundworm</name>
    <dbReference type="NCBI Taxonomy" id="6337"/>
    <lineage>
        <taxon>Eukaryota</taxon>
        <taxon>Metazoa</taxon>
        <taxon>Ecdysozoa</taxon>
        <taxon>Nematoda</taxon>
        <taxon>Enoplea</taxon>
        <taxon>Dorylaimia</taxon>
        <taxon>Trichinellida</taxon>
        <taxon>Trichinellidae</taxon>
        <taxon>Trichinella</taxon>
    </lineage>
</organism>
<feature type="compositionally biased region" description="Basic and acidic residues" evidence="2">
    <location>
        <begin position="381"/>
        <end position="404"/>
    </location>
</feature>
<feature type="region of interest" description="Disordered" evidence="2">
    <location>
        <begin position="654"/>
        <end position="708"/>
    </location>
</feature>
<feature type="compositionally biased region" description="Acidic residues" evidence="2">
    <location>
        <begin position="146"/>
        <end position="187"/>
    </location>
</feature>
<dbReference type="GO" id="GO:0003723">
    <property type="term" value="F:RNA binding"/>
    <property type="evidence" value="ECO:0007669"/>
    <property type="project" value="UniProtKB-UniRule"/>
</dbReference>
<feature type="region of interest" description="Disordered" evidence="2">
    <location>
        <begin position="209"/>
        <end position="255"/>
    </location>
</feature>
<feature type="non-terminal residue" evidence="4">
    <location>
        <position position="1"/>
    </location>
</feature>